<evidence type="ECO:0000313" key="2">
    <source>
        <dbReference type="EMBL" id="RDH27350.1"/>
    </source>
</evidence>
<keyword evidence="1" id="KW-1133">Transmembrane helix</keyword>
<accession>A0A3F3PK70</accession>
<proteinExistence type="predicted"/>
<evidence type="ECO:0000313" key="3">
    <source>
        <dbReference type="Proteomes" id="UP000253729"/>
    </source>
</evidence>
<dbReference type="AlphaFoldDB" id="A0A3F3PK70"/>
<sequence length="79" mass="8565">MDDVSYSPTRTSDLQSVALITSSRVLISLFLFSGTRSDQRILFGGGDGDVACCCCIAAQTWLLPGFSCLLSSDRLFNTY</sequence>
<dbReference type="RefSeq" id="XP_026620372.1">
    <property type="nucleotide sequence ID" value="XM_026768234.1"/>
</dbReference>
<gene>
    <name evidence="2" type="ORF">BDQ94DRAFT_154015</name>
</gene>
<evidence type="ECO:0000256" key="1">
    <source>
        <dbReference type="SAM" id="Phobius"/>
    </source>
</evidence>
<dbReference type="GeneID" id="38136590"/>
<reference evidence="2 3" key="1">
    <citation type="submission" date="2018-07" db="EMBL/GenBank/DDBJ databases">
        <title>The genomes of Aspergillus section Nigri reveals drivers in fungal speciation.</title>
        <authorList>
            <consortium name="DOE Joint Genome Institute"/>
            <person name="Vesth T.C."/>
            <person name="Nybo J."/>
            <person name="Theobald S."/>
            <person name="Brandl J."/>
            <person name="Frisvad J.C."/>
            <person name="Nielsen K.F."/>
            <person name="Lyhne E.K."/>
            <person name="Kogle M.E."/>
            <person name="Kuo A."/>
            <person name="Riley R."/>
            <person name="Clum A."/>
            <person name="Nolan M."/>
            <person name="Lipzen A."/>
            <person name="Salamov A."/>
            <person name="Henrissat B."/>
            <person name="Wiebenga A."/>
            <person name="De vries R.P."/>
            <person name="Grigoriev I.V."/>
            <person name="Mortensen U.H."/>
            <person name="Andersen M.R."/>
            <person name="Baker S.E."/>
        </authorList>
    </citation>
    <scope>NUCLEOTIDE SEQUENCE [LARGE SCALE GENOMIC DNA]</scope>
    <source>
        <strain evidence="2 3">CBS 139.54b</strain>
    </source>
</reference>
<dbReference type="EMBL" id="KZ852092">
    <property type="protein sequence ID" value="RDH27350.1"/>
    <property type="molecule type" value="Genomic_DNA"/>
</dbReference>
<feature type="transmembrane region" description="Helical" evidence="1">
    <location>
        <begin position="14"/>
        <end position="32"/>
    </location>
</feature>
<keyword evidence="1" id="KW-0472">Membrane</keyword>
<protein>
    <submittedName>
        <fullName evidence="2">Uncharacterized protein</fullName>
    </submittedName>
</protein>
<keyword evidence="3" id="KW-1185">Reference proteome</keyword>
<dbReference type="Proteomes" id="UP000253729">
    <property type="component" value="Unassembled WGS sequence"/>
</dbReference>
<organism evidence="2 3">
    <name type="scientific">Aspergillus welwitschiae</name>
    <dbReference type="NCBI Taxonomy" id="1341132"/>
    <lineage>
        <taxon>Eukaryota</taxon>
        <taxon>Fungi</taxon>
        <taxon>Dikarya</taxon>
        <taxon>Ascomycota</taxon>
        <taxon>Pezizomycotina</taxon>
        <taxon>Eurotiomycetes</taxon>
        <taxon>Eurotiomycetidae</taxon>
        <taxon>Eurotiales</taxon>
        <taxon>Aspergillaceae</taxon>
        <taxon>Aspergillus</taxon>
        <taxon>Aspergillus subgen. Circumdati</taxon>
    </lineage>
</organism>
<keyword evidence="1" id="KW-0812">Transmembrane</keyword>
<name>A0A3F3PK70_9EURO</name>